<protein>
    <recommendedName>
        <fullName evidence="2">Cyclic nucleotide-binding domain-containing protein</fullName>
    </recommendedName>
</protein>
<dbReference type="Pfam" id="PF00027">
    <property type="entry name" value="cNMP_binding"/>
    <property type="match status" value="1"/>
</dbReference>
<evidence type="ECO:0000313" key="3">
    <source>
        <dbReference type="EMBL" id="VAW34846.1"/>
    </source>
</evidence>
<feature type="domain" description="Cyclic nucleotide-binding" evidence="2">
    <location>
        <begin position="239"/>
        <end position="308"/>
    </location>
</feature>
<dbReference type="SUPFAM" id="SSF51206">
    <property type="entry name" value="cAMP-binding domain-like"/>
    <property type="match status" value="1"/>
</dbReference>
<dbReference type="InterPro" id="IPR000595">
    <property type="entry name" value="cNMP-bd_dom"/>
</dbReference>
<dbReference type="AlphaFoldDB" id="A0A3B0VRG6"/>
<dbReference type="Gene3D" id="2.60.120.10">
    <property type="entry name" value="Jelly Rolls"/>
    <property type="match status" value="1"/>
</dbReference>
<accession>A0A3B0VRG6</accession>
<dbReference type="SMART" id="SM00100">
    <property type="entry name" value="cNMP"/>
    <property type="match status" value="1"/>
</dbReference>
<dbReference type="InterPro" id="IPR014710">
    <property type="entry name" value="RmlC-like_jellyroll"/>
</dbReference>
<dbReference type="PROSITE" id="PS50042">
    <property type="entry name" value="CNMP_BINDING_3"/>
    <property type="match status" value="1"/>
</dbReference>
<feature type="region of interest" description="Disordered" evidence="1">
    <location>
        <begin position="135"/>
        <end position="155"/>
    </location>
</feature>
<feature type="compositionally biased region" description="Low complexity" evidence="1">
    <location>
        <begin position="140"/>
        <end position="155"/>
    </location>
</feature>
<organism evidence="3">
    <name type="scientific">hydrothermal vent metagenome</name>
    <dbReference type="NCBI Taxonomy" id="652676"/>
    <lineage>
        <taxon>unclassified sequences</taxon>
        <taxon>metagenomes</taxon>
        <taxon>ecological metagenomes</taxon>
    </lineage>
</organism>
<evidence type="ECO:0000259" key="2">
    <source>
        <dbReference type="PROSITE" id="PS50042"/>
    </source>
</evidence>
<dbReference type="EMBL" id="UOEY01000010">
    <property type="protein sequence ID" value="VAW34846.1"/>
    <property type="molecule type" value="Genomic_DNA"/>
</dbReference>
<gene>
    <name evidence="3" type="ORF">MNBD_DELTA04-688</name>
</gene>
<dbReference type="InterPro" id="IPR009875">
    <property type="entry name" value="PilZ_domain"/>
</dbReference>
<evidence type="ECO:0000256" key="1">
    <source>
        <dbReference type="SAM" id="MobiDB-lite"/>
    </source>
</evidence>
<name>A0A3B0VRG6_9ZZZZ</name>
<dbReference type="InterPro" id="IPR018490">
    <property type="entry name" value="cNMP-bd_dom_sf"/>
</dbReference>
<sequence>MKEKKITRLQEGLNQLLSGHYEFLCDTNISRALPGTIIRLIDNNKSRIAEKLVEQIIIGLHSEDPKLRKNSAGCLTETANLLAGADNWGLLKKLLPPLREIVRMKNAADTPKLRGRIQATAANILNLAASRAAQEDERSQAAAQKPAAPPAAKDPLAAREEEIFQLAARGEKDEAKKQLFDLIISCARKKDFTNAERLRERIYEIDPLALMEIIQSGEIIEEEKSGAISRTQLQVWSKLLNEFTSEEFNAIYHEMEERTYKPEEVVVAQGDKNDKLFFINQGSLKATYKGGQKEFFLKNLHSGEIAGECFFNATIWTMTLTALELTRISILKREDLMRQEEKIPGLESKLRDFYNRTSDIHSLLDQKGMDRRNHERYKLERRINLQIIDQAGKPISSFRGEMFDIAQGGLSFIVRISKKENSRLLLGRNIKATIPMSGAREHILTGTVICVQSFNMLDSDFSVHIKFDVQLDRSTLHTILE</sequence>
<reference evidence="3" key="1">
    <citation type="submission" date="2018-06" db="EMBL/GenBank/DDBJ databases">
        <authorList>
            <person name="Zhirakovskaya E."/>
        </authorList>
    </citation>
    <scope>NUCLEOTIDE SEQUENCE</scope>
</reference>
<proteinExistence type="predicted"/>
<dbReference type="GO" id="GO:0035438">
    <property type="term" value="F:cyclic-di-GMP binding"/>
    <property type="evidence" value="ECO:0007669"/>
    <property type="project" value="InterPro"/>
</dbReference>
<dbReference type="Pfam" id="PF07238">
    <property type="entry name" value="PilZ"/>
    <property type="match status" value="1"/>
</dbReference>
<dbReference type="CDD" id="cd00038">
    <property type="entry name" value="CAP_ED"/>
    <property type="match status" value="1"/>
</dbReference>